<dbReference type="SUPFAM" id="SSF54593">
    <property type="entry name" value="Glyoxalase/Bleomycin resistance protein/Dihydroxybiphenyl dioxygenase"/>
    <property type="match status" value="1"/>
</dbReference>
<dbReference type="Proteomes" id="UP000182427">
    <property type="component" value="Chromosome I"/>
</dbReference>
<gene>
    <name evidence="2" type="ORF">SAMN05444167_2099</name>
</gene>
<dbReference type="AlphaFoldDB" id="A0A1G7K8V2"/>
<proteinExistence type="predicted"/>
<accession>A0A1G7K8V2</accession>
<name>A0A1G7K8V2_9BACT</name>
<dbReference type="PANTHER" id="PTHR34109">
    <property type="entry name" value="BNAUNNG04460D PROTEIN-RELATED"/>
    <property type="match status" value="1"/>
</dbReference>
<sequence>MTRAFWSGASFAEMQRHSSREIILLAVSRQEYVGVLMTARFSAMLHIPGDVRDAIAFYGKAFGAETGWATPPADDMVAQLLVHGIEFWVHPADEAIGNPSPALLGGTAVRLMLIVDDPDAVFNQAVAAGAVVRSPMQDHDYGWRDGSLMDPFGHRWEIGKPL</sequence>
<dbReference type="Gene3D" id="3.10.180.10">
    <property type="entry name" value="2,3-Dihydroxybiphenyl 1,2-Dioxygenase, domain 1"/>
    <property type="match status" value="1"/>
</dbReference>
<dbReference type="PANTHER" id="PTHR34109:SF1">
    <property type="entry name" value="VOC DOMAIN-CONTAINING PROTEIN"/>
    <property type="match status" value="1"/>
</dbReference>
<dbReference type="InterPro" id="IPR037523">
    <property type="entry name" value="VOC_core"/>
</dbReference>
<evidence type="ECO:0000313" key="2">
    <source>
        <dbReference type="EMBL" id="SDF33595.1"/>
    </source>
</evidence>
<dbReference type="PROSITE" id="PS51819">
    <property type="entry name" value="VOC"/>
    <property type="match status" value="1"/>
</dbReference>
<evidence type="ECO:0000313" key="3">
    <source>
        <dbReference type="Proteomes" id="UP000182427"/>
    </source>
</evidence>
<protein>
    <submittedName>
        <fullName evidence="2">Uncharacterized conserved protein PhnB, glyoxalase superfamily</fullName>
    </submittedName>
</protein>
<dbReference type="InterPro" id="IPR029068">
    <property type="entry name" value="Glyas_Bleomycin-R_OHBP_Dase"/>
</dbReference>
<organism evidence="2 3">
    <name type="scientific">Terriglobus roseus</name>
    <dbReference type="NCBI Taxonomy" id="392734"/>
    <lineage>
        <taxon>Bacteria</taxon>
        <taxon>Pseudomonadati</taxon>
        <taxon>Acidobacteriota</taxon>
        <taxon>Terriglobia</taxon>
        <taxon>Terriglobales</taxon>
        <taxon>Acidobacteriaceae</taxon>
        <taxon>Terriglobus</taxon>
    </lineage>
</organism>
<dbReference type="Pfam" id="PF00903">
    <property type="entry name" value="Glyoxalase"/>
    <property type="match status" value="1"/>
</dbReference>
<dbReference type="InterPro" id="IPR004360">
    <property type="entry name" value="Glyas_Fos-R_dOase_dom"/>
</dbReference>
<keyword evidence="3" id="KW-1185">Reference proteome</keyword>
<feature type="domain" description="VOC" evidence="1">
    <location>
        <begin position="40"/>
        <end position="161"/>
    </location>
</feature>
<dbReference type="EMBL" id="LT629690">
    <property type="protein sequence ID" value="SDF33595.1"/>
    <property type="molecule type" value="Genomic_DNA"/>
</dbReference>
<evidence type="ECO:0000259" key="1">
    <source>
        <dbReference type="PROSITE" id="PS51819"/>
    </source>
</evidence>
<reference evidence="2 3" key="1">
    <citation type="submission" date="2016-10" db="EMBL/GenBank/DDBJ databases">
        <authorList>
            <person name="de Groot N.N."/>
        </authorList>
    </citation>
    <scope>NUCLEOTIDE SEQUENCE [LARGE SCALE GENOMIC DNA]</scope>
    <source>
        <strain evidence="2 3">GAS232</strain>
    </source>
</reference>